<protein>
    <submittedName>
        <fullName evidence="8">Fanconi anemia group D2 protein homolog</fullName>
    </submittedName>
</protein>
<feature type="region of interest" description="Disordered" evidence="6">
    <location>
        <begin position="1"/>
        <end position="27"/>
    </location>
</feature>
<dbReference type="OrthoDB" id="10259640at2759"/>
<feature type="compositionally biased region" description="Acidic residues" evidence="6">
    <location>
        <begin position="1425"/>
        <end position="1446"/>
    </location>
</feature>
<comment type="similarity">
    <text evidence="5">Belongs to the Fanconi anemia protein FANCD2 family.</text>
</comment>
<feature type="region of interest" description="Disordered" evidence="6">
    <location>
        <begin position="885"/>
        <end position="908"/>
    </location>
</feature>
<sequence length="1473" mass="169467">MYKRKFPKTKNVDGNFSSSSQLQETTSSLNDITPIKAIITNETVLDDDESPESPSVLDDFSDFPIEKKRKTVDIYSDDTTDCSEPLFCDDDAYSYLKQTLISCGLHLKPDQNILCVKEYIFLQKLKSKLSNDSEEIGGIDDVKKFFMEFENYHNDKINLKVALTPYKEIPENKLKQQRDSLARLLLQVPQLQSNLIDFFFDKMAEICLEDITDDLVLPVQKWVRMLLRPFKYLYSIIDLRKVCNKLFDNLNVISDLDIKRELILSIPDIVLDSEDHDAHDGLCKLLRSDKELMACVLETIGQLNISKDELAFIQMDMIPVIHHTPSDTLPALVRFLIKVDDRTLAEKIVNGLRSELPFSTSTNDNLLSIQLVIFSCIYDRFLSSKLLLDVWMKTISQVQSYAGHKPLDVVIMFLAYSAASNDQSSKSNILSIFKERLKNGFIRSEVMEKTFQIFTPVFKQYFETFIDLFSNLLKVSDYTSIEVVSSMIINCFINIHQCWCKWIVDELLVLFGTGNKLTIEIVLNILYELTEKRIDKIQPLATRLMSVFMSKIYDLSIKDIAQVLDMLCKIAYSEGPDGINNCSVFQDEINIFVQKELCSLYIMYQRVGIIGAIMLTKHIVLVSSDEESVSIDKSSEDIELTKKAKDAYSLFELLVTRTQSDTDSQILFFDQFALMMFHCLPVDKTFLYAVSSVMKKNFQYSFLIAASDFKNENYLVDCSLAFCLDKELDEIIAVNLCPKVIDEVKKNDNALTGLQSCRSNALTSMFRLVRGLEREDLSEIDALLGCPLVMPTRKTIDEFEMLSPEQQSVVVHTLFHAVNWFHEVINCFSYLIKQKNGNKVLIRLRTIIYLIKTIKKCLSVMYDPEYIPPTCYYGLNVEKPHFNKNKKKSLKSKQKNTNKKGKKIKDKKNVSLESTNTSNFTMTNLVEDENDDHILENEVDLSIYHDYFRELDIDTWLILTQKFVINPEPEHDEEFTPELGPSELRYLMEDVLKKLEYLVFKNKRISHLSKIKSKDTVGFSNVSLVPTKTILKNFIKLLPYLFTDMEILSQFFKNLLMANDNILDSAGMFMAETYEMKHCVELILKSIVVLFQWKDFESSDMDDLFINALKKMTSKTDLSSQSTQFKRQICKKGLILEKIGYLTEFQHIILHLDAAVNLVTLIQTLKNFSDEPENNIILRDTCWNFLTRQWYSMTGLEENGPKYNDKITFLLEIYLQCQDNQLKKLVEIVDWLEVEVIAMESKTDRLKTLPTINKMNFKCLIKVVLNSLLGSVKASLKTAENEINRLDIWQSAISVMGKMVQAIKKQDSRSNLLIFVKGSILLLKLFLAEGMMVCHNLFKLKTKEVSKVFKSLQVITRYIQNICNYTKVIKDNALSNCLPNIRGILEALILKVKNVIVMNGCTDAFFMGIMKNIDIKGEEIMSQNDSDDETDDDEDDDRSEDKDEANDLINLLGDDKIQNENSSSDSDNDSSIL</sequence>
<gene>
    <name evidence="8" type="primary">LOC112688449</name>
</gene>
<evidence type="ECO:0000256" key="3">
    <source>
        <dbReference type="ARBA" id="ARBA00022843"/>
    </source>
</evidence>
<dbReference type="GO" id="GO:0036297">
    <property type="term" value="P:interstrand cross-link repair"/>
    <property type="evidence" value="ECO:0007669"/>
    <property type="project" value="TreeGrafter"/>
</dbReference>
<organism evidence="7 8">
    <name type="scientific">Sipha flava</name>
    <name type="common">yellow sugarcane aphid</name>
    <dbReference type="NCBI Taxonomy" id="143950"/>
    <lineage>
        <taxon>Eukaryota</taxon>
        <taxon>Metazoa</taxon>
        <taxon>Ecdysozoa</taxon>
        <taxon>Arthropoda</taxon>
        <taxon>Hexapoda</taxon>
        <taxon>Insecta</taxon>
        <taxon>Pterygota</taxon>
        <taxon>Neoptera</taxon>
        <taxon>Paraneoptera</taxon>
        <taxon>Hemiptera</taxon>
        <taxon>Sternorrhyncha</taxon>
        <taxon>Aphidomorpha</taxon>
        <taxon>Aphidoidea</taxon>
        <taxon>Aphididae</taxon>
        <taxon>Sipha</taxon>
    </lineage>
</organism>
<evidence type="ECO:0000256" key="6">
    <source>
        <dbReference type="SAM" id="MobiDB-lite"/>
    </source>
</evidence>
<dbReference type="GeneID" id="112688449"/>
<dbReference type="RefSeq" id="XP_025417415.1">
    <property type="nucleotide sequence ID" value="XM_025561630.1"/>
</dbReference>
<proteinExistence type="inferred from homology"/>
<keyword evidence="7" id="KW-1185">Reference proteome</keyword>
<dbReference type="InterPro" id="IPR029448">
    <property type="entry name" value="FANCD2"/>
</dbReference>
<evidence type="ECO:0000256" key="1">
    <source>
        <dbReference type="ARBA" id="ARBA00004123"/>
    </source>
</evidence>
<evidence type="ECO:0000313" key="7">
    <source>
        <dbReference type="Proteomes" id="UP000694846"/>
    </source>
</evidence>
<name>A0A8B8G412_9HEMI</name>
<evidence type="ECO:0000256" key="5">
    <source>
        <dbReference type="ARBA" id="ARBA00093456"/>
    </source>
</evidence>
<evidence type="ECO:0000256" key="4">
    <source>
        <dbReference type="ARBA" id="ARBA00023242"/>
    </source>
</evidence>
<evidence type="ECO:0000313" key="8">
    <source>
        <dbReference type="RefSeq" id="XP_025417415.1"/>
    </source>
</evidence>
<evidence type="ECO:0000256" key="2">
    <source>
        <dbReference type="ARBA" id="ARBA00022499"/>
    </source>
</evidence>
<keyword evidence="3" id="KW-0832">Ubl conjugation</keyword>
<feature type="compositionally biased region" description="Low complexity" evidence="6">
    <location>
        <begin position="17"/>
        <end position="27"/>
    </location>
</feature>
<dbReference type="GO" id="GO:0005634">
    <property type="term" value="C:nucleus"/>
    <property type="evidence" value="ECO:0007669"/>
    <property type="project" value="UniProtKB-SubCell"/>
</dbReference>
<dbReference type="PANTHER" id="PTHR32086">
    <property type="entry name" value="FANCONI ANEMIA GROUP D2 PROTEIN"/>
    <property type="match status" value="1"/>
</dbReference>
<feature type="compositionally biased region" description="Basic residues" evidence="6">
    <location>
        <begin position="885"/>
        <end position="906"/>
    </location>
</feature>
<keyword evidence="2" id="KW-1017">Isopeptide bond</keyword>
<dbReference type="GO" id="GO:0070182">
    <property type="term" value="F:DNA polymerase binding"/>
    <property type="evidence" value="ECO:0007669"/>
    <property type="project" value="TreeGrafter"/>
</dbReference>
<comment type="subcellular location">
    <subcellularLocation>
        <location evidence="1">Nucleus</location>
    </subcellularLocation>
</comment>
<dbReference type="CDD" id="cd11721">
    <property type="entry name" value="FANCD2"/>
    <property type="match status" value="1"/>
</dbReference>
<feature type="region of interest" description="Disordered" evidence="6">
    <location>
        <begin position="1422"/>
        <end position="1473"/>
    </location>
</feature>
<dbReference type="Pfam" id="PF14631">
    <property type="entry name" value="FancD2"/>
    <property type="match status" value="2"/>
</dbReference>
<dbReference type="GO" id="GO:0031573">
    <property type="term" value="P:mitotic intra-S DNA damage checkpoint signaling"/>
    <property type="evidence" value="ECO:0007669"/>
    <property type="project" value="TreeGrafter"/>
</dbReference>
<dbReference type="PANTHER" id="PTHR32086:SF0">
    <property type="entry name" value="FANCONI ANEMIA GROUP D2 PROTEIN"/>
    <property type="match status" value="1"/>
</dbReference>
<reference evidence="8" key="1">
    <citation type="submission" date="2025-08" db="UniProtKB">
        <authorList>
            <consortium name="RefSeq"/>
        </authorList>
    </citation>
    <scope>IDENTIFICATION</scope>
    <source>
        <tissue evidence="8">Whole body</tissue>
    </source>
</reference>
<dbReference type="GO" id="GO:0000793">
    <property type="term" value="C:condensed chromosome"/>
    <property type="evidence" value="ECO:0007669"/>
    <property type="project" value="TreeGrafter"/>
</dbReference>
<dbReference type="Proteomes" id="UP000694846">
    <property type="component" value="Unplaced"/>
</dbReference>
<feature type="compositionally biased region" description="Low complexity" evidence="6">
    <location>
        <begin position="1461"/>
        <end position="1473"/>
    </location>
</feature>
<keyword evidence="4" id="KW-0539">Nucleus</keyword>
<dbReference type="GO" id="GO:1990918">
    <property type="term" value="P:double-strand break repair involved in meiotic recombination"/>
    <property type="evidence" value="ECO:0007669"/>
    <property type="project" value="TreeGrafter"/>
</dbReference>
<dbReference type="GO" id="GO:0007129">
    <property type="term" value="P:homologous chromosome pairing at meiosis"/>
    <property type="evidence" value="ECO:0007669"/>
    <property type="project" value="TreeGrafter"/>
</dbReference>
<accession>A0A8B8G412</accession>